<reference evidence="8" key="1">
    <citation type="submission" date="2006-12" db="EMBL/GenBank/DDBJ databases">
        <title>Complete sequence of chromosome 1 of Verminephrobacter eiseniae EF01-2.</title>
        <authorList>
            <person name="Copeland A."/>
            <person name="Lucas S."/>
            <person name="Lapidus A."/>
            <person name="Barry K."/>
            <person name="Detter J.C."/>
            <person name="Glavina del Rio T."/>
            <person name="Dalin E."/>
            <person name="Tice H."/>
            <person name="Pitluck S."/>
            <person name="Chertkov O."/>
            <person name="Brettin T."/>
            <person name="Bruce D."/>
            <person name="Han C."/>
            <person name="Tapia R."/>
            <person name="Gilna P."/>
            <person name="Schmutz J."/>
            <person name="Larimer F."/>
            <person name="Land M."/>
            <person name="Hauser L."/>
            <person name="Kyrpides N."/>
            <person name="Kim E."/>
            <person name="Stahl D."/>
            <person name="Richardson P."/>
        </authorList>
    </citation>
    <scope>NUCLEOTIDE SEQUENCE [LARGE SCALE GENOMIC DNA]</scope>
    <source>
        <strain evidence="8">EF01-2</strain>
    </source>
</reference>
<evidence type="ECO:0000256" key="2">
    <source>
        <dbReference type="ARBA" id="ARBA00022448"/>
    </source>
</evidence>
<dbReference type="OrthoDB" id="9783240at2"/>
<keyword evidence="2" id="KW-0813">Transport</keyword>
<dbReference type="SUPFAM" id="SSF53822">
    <property type="entry name" value="Periplasmic binding protein-like I"/>
    <property type="match status" value="1"/>
</dbReference>
<dbReference type="STRING" id="391735.Veis_0317"/>
<evidence type="ECO:0000259" key="6">
    <source>
        <dbReference type="Pfam" id="PF13458"/>
    </source>
</evidence>
<dbReference type="PANTHER" id="PTHR30483">
    <property type="entry name" value="LEUCINE-SPECIFIC-BINDING PROTEIN"/>
    <property type="match status" value="1"/>
</dbReference>
<evidence type="ECO:0000313" key="8">
    <source>
        <dbReference type="Proteomes" id="UP000000374"/>
    </source>
</evidence>
<evidence type="ECO:0000256" key="4">
    <source>
        <dbReference type="ARBA" id="ARBA00022970"/>
    </source>
</evidence>
<feature type="chain" id="PRO_5002640567" evidence="5">
    <location>
        <begin position="26"/>
        <end position="382"/>
    </location>
</feature>
<evidence type="ECO:0000256" key="1">
    <source>
        <dbReference type="ARBA" id="ARBA00010062"/>
    </source>
</evidence>
<feature type="domain" description="Leucine-binding protein" evidence="6">
    <location>
        <begin position="28"/>
        <end position="350"/>
    </location>
</feature>
<dbReference type="HOGENOM" id="CLU_027128_6_2_4"/>
<dbReference type="InterPro" id="IPR028082">
    <property type="entry name" value="Peripla_BP_I"/>
</dbReference>
<keyword evidence="8" id="KW-1185">Reference proteome</keyword>
<gene>
    <name evidence="7" type="ordered locus">Veis_0317</name>
</gene>
<proteinExistence type="inferred from homology"/>
<keyword evidence="4" id="KW-0029">Amino-acid transport</keyword>
<keyword evidence="7" id="KW-0675">Receptor</keyword>
<protein>
    <submittedName>
        <fullName evidence="7">Extracellular ligand-binding receptor</fullName>
    </submittedName>
</protein>
<evidence type="ECO:0000256" key="3">
    <source>
        <dbReference type="ARBA" id="ARBA00022729"/>
    </source>
</evidence>
<dbReference type="AlphaFoldDB" id="A1WEQ0"/>
<dbReference type="InterPro" id="IPR000709">
    <property type="entry name" value="Leu_Ile_Val-bd"/>
</dbReference>
<dbReference type="PANTHER" id="PTHR30483:SF6">
    <property type="entry name" value="PERIPLASMIC BINDING PROTEIN OF ABC TRANSPORTER FOR NATURAL AMINO ACIDS"/>
    <property type="match status" value="1"/>
</dbReference>
<dbReference type="PRINTS" id="PR00337">
    <property type="entry name" value="LEUILEVALBP"/>
</dbReference>
<accession>A1WEQ0</accession>
<dbReference type="InterPro" id="IPR051010">
    <property type="entry name" value="BCAA_transport"/>
</dbReference>
<dbReference type="Pfam" id="PF13458">
    <property type="entry name" value="Peripla_BP_6"/>
    <property type="match status" value="1"/>
</dbReference>
<dbReference type="KEGG" id="vei:Veis_0317"/>
<keyword evidence="3 5" id="KW-0732">Signal</keyword>
<dbReference type="Gene3D" id="3.40.50.2300">
    <property type="match status" value="2"/>
</dbReference>
<evidence type="ECO:0000313" key="7">
    <source>
        <dbReference type="EMBL" id="ABM56107.1"/>
    </source>
</evidence>
<dbReference type="Proteomes" id="UP000000374">
    <property type="component" value="Chromosome"/>
</dbReference>
<sequence length="382" mass="41213">MKTSFIPKALLALSAAAWMPSSALAQDTVRFGVLLPLTGPAALSGTSIVEGMRLAAEEANAQGGVKGKKVQLFEEDDEGLTTKAVTGARRLVESNKVIGISGSYISAAAIAATKVAREFKVPVVSGGSTSVSATDANTPGDPWFFRAFPGSIEQGEQSARDIVQKLKAKKVAVIYENSPYGMSLAEQMRKDIPRFGGQVVAEEIYNTDERDFYSVLTKVRARQPEAIYLAGLMDAGVQVIRQASEVGLKTQLVGSGSMMSDKLIQLTGHASEGFAVSSMFEPSTPNEFGQKFTRMFRERYKKEPDVFTALGYDSMHLLIEAARRAAKLDGEQVRAELIKMSDVPLVQGPANTMVKFDAKGGSTFRIGLAIVRNGKRVWLPFD</sequence>
<dbReference type="InterPro" id="IPR028081">
    <property type="entry name" value="Leu-bd"/>
</dbReference>
<feature type="signal peptide" evidence="5">
    <location>
        <begin position="1"/>
        <end position="25"/>
    </location>
</feature>
<name>A1WEQ0_VEREI</name>
<comment type="similarity">
    <text evidence="1">Belongs to the leucine-binding protein family.</text>
</comment>
<dbReference type="EMBL" id="CP000542">
    <property type="protein sequence ID" value="ABM56107.1"/>
    <property type="molecule type" value="Genomic_DNA"/>
</dbReference>
<dbReference type="eggNOG" id="COG0683">
    <property type="taxonomic scope" value="Bacteria"/>
</dbReference>
<organism evidence="7 8">
    <name type="scientific">Verminephrobacter eiseniae (strain EF01-2)</name>
    <dbReference type="NCBI Taxonomy" id="391735"/>
    <lineage>
        <taxon>Bacteria</taxon>
        <taxon>Pseudomonadati</taxon>
        <taxon>Pseudomonadota</taxon>
        <taxon>Betaproteobacteria</taxon>
        <taxon>Burkholderiales</taxon>
        <taxon>Comamonadaceae</taxon>
        <taxon>Verminephrobacter</taxon>
    </lineage>
</organism>
<evidence type="ECO:0000256" key="5">
    <source>
        <dbReference type="SAM" id="SignalP"/>
    </source>
</evidence>
<dbReference type="GO" id="GO:0006865">
    <property type="term" value="P:amino acid transport"/>
    <property type="evidence" value="ECO:0007669"/>
    <property type="project" value="UniProtKB-KW"/>
</dbReference>